<dbReference type="PANTHER" id="PTHR42852:SF13">
    <property type="entry name" value="PROTEIN DIPZ"/>
    <property type="match status" value="1"/>
</dbReference>
<evidence type="ECO:0000313" key="5">
    <source>
        <dbReference type="EMBL" id="RZD14995.1"/>
    </source>
</evidence>
<proteinExistence type="predicted"/>
<organism evidence="5 6">
    <name type="scientific">Candidatus Acidulodesulfobacterium ferriphilum</name>
    <dbReference type="NCBI Taxonomy" id="2597223"/>
    <lineage>
        <taxon>Bacteria</taxon>
        <taxon>Deltaproteobacteria</taxon>
        <taxon>Candidatus Acidulodesulfobacterales</taxon>
        <taxon>Candidatus Acidulodesulfobacterium</taxon>
    </lineage>
</organism>
<feature type="domain" description="Thioredoxin" evidence="4">
    <location>
        <begin position="40"/>
        <end position="185"/>
    </location>
</feature>
<keyword evidence="3" id="KW-1133">Transmembrane helix</keyword>
<dbReference type="GO" id="GO:0016491">
    <property type="term" value="F:oxidoreductase activity"/>
    <property type="evidence" value="ECO:0007669"/>
    <property type="project" value="InterPro"/>
</dbReference>
<accession>A0A519BCJ1</accession>
<sequence length="186" mass="21043">MDRKYSQIFKALIFVAAVVVVSILVVKAPSLLWKNGVKKSGSEVKAPQFSVPSLNYQGMVLSLKNYKGKIILVNFWATWCPPCRDEIPRLEKFYKLHKKDGFVIIGLSVNNQGKKYVMHFVKTFKGGIITYPIGMADYSIEKAYGNIYEIPQSFIINKNGYVVAHFTGEIPRGYLSYEFGKLNKAS</sequence>
<comment type="caution">
    <text evidence="5">The sequence shown here is derived from an EMBL/GenBank/DDBJ whole genome shotgun (WGS) entry which is preliminary data.</text>
</comment>
<dbReference type="EMBL" id="SGBD01000001">
    <property type="protein sequence ID" value="RZD14995.1"/>
    <property type="molecule type" value="Genomic_DNA"/>
</dbReference>
<gene>
    <name evidence="5" type="ORF">EVJ47_01580</name>
</gene>
<dbReference type="Pfam" id="PF08534">
    <property type="entry name" value="Redoxin"/>
    <property type="match status" value="1"/>
</dbReference>
<dbReference type="CDD" id="cd02966">
    <property type="entry name" value="TlpA_like_family"/>
    <property type="match status" value="1"/>
</dbReference>
<evidence type="ECO:0000259" key="4">
    <source>
        <dbReference type="PROSITE" id="PS51352"/>
    </source>
</evidence>
<dbReference type="Gene3D" id="3.40.30.10">
    <property type="entry name" value="Glutaredoxin"/>
    <property type="match status" value="1"/>
</dbReference>
<reference evidence="5 6" key="1">
    <citation type="submission" date="2019-01" db="EMBL/GenBank/DDBJ databases">
        <title>Insights into ecological role of a new deltaproteobacterial order Candidatus Sinidesulfobacterales (Sva0485) by metagenomics and metatranscriptomics.</title>
        <authorList>
            <person name="Tan S."/>
            <person name="Liu J."/>
            <person name="Fang Y."/>
            <person name="Hedlund B.P."/>
            <person name="Lian Z.H."/>
            <person name="Huang L.Y."/>
            <person name="Li J.T."/>
            <person name="Huang L.N."/>
            <person name="Li W.J."/>
            <person name="Jiang H.C."/>
            <person name="Dong H.L."/>
            <person name="Shu W.S."/>
        </authorList>
    </citation>
    <scope>NUCLEOTIDE SEQUENCE [LARGE SCALE GENOMIC DNA]</scope>
    <source>
        <strain evidence="5">AP3</strain>
    </source>
</reference>
<dbReference type="SUPFAM" id="SSF52833">
    <property type="entry name" value="Thioredoxin-like"/>
    <property type="match status" value="1"/>
</dbReference>
<dbReference type="GO" id="GO:0030313">
    <property type="term" value="C:cell envelope"/>
    <property type="evidence" value="ECO:0007669"/>
    <property type="project" value="UniProtKB-SubCell"/>
</dbReference>
<keyword evidence="3" id="KW-0472">Membrane</keyword>
<evidence type="ECO:0000256" key="1">
    <source>
        <dbReference type="ARBA" id="ARBA00004196"/>
    </source>
</evidence>
<dbReference type="InterPro" id="IPR036249">
    <property type="entry name" value="Thioredoxin-like_sf"/>
</dbReference>
<evidence type="ECO:0000313" key="6">
    <source>
        <dbReference type="Proteomes" id="UP000320813"/>
    </source>
</evidence>
<keyword evidence="3" id="KW-0812">Transmembrane</keyword>
<dbReference type="InterPro" id="IPR013766">
    <property type="entry name" value="Thioredoxin_domain"/>
</dbReference>
<name>A0A519BCJ1_9DELT</name>
<protein>
    <submittedName>
        <fullName evidence="5">TlpA family protein disulfide reductase</fullName>
    </submittedName>
</protein>
<comment type="subcellular location">
    <subcellularLocation>
        <location evidence="1">Cell envelope</location>
    </subcellularLocation>
</comment>
<evidence type="ECO:0000256" key="3">
    <source>
        <dbReference type="SAM" id="Phobius"/>
    </source>
</evidence>
<dbReference type="Proteomes" id="UP000320813">
    <property type="component" value="Unassembled WGS sequence"/>
</dbReference>
<dbReference type="PANTHER" id="PTHR42852">
    <property type="entry name" value="THIOL:DISULFIDE INTERCHANGE PROTEIN DSBE"/>
    <property type="match status" value="1"/>
</dbReference>
<dbReference type="AlphaFoldDB" id="A0A519BCJ1"/>
<feature type="transmembrane region" description="Helical" evidence="3">
    <location>
        <begin position="12"/>
        <end position="33"/>
    </location>
</feature>
<dbReference type="PROSITE" id="PS00194">
    <property type="entry name" value="THIOREDOXIN_1"/>
    <property type="match status" value="1"/>
</dbReference>
<dbReference type="InterPro" id="IPR050553">
    <property type="entry name" value="Thioredoxin_ResA/DsbE_sf"/>
</dbReference>
<keyword evidence="2" id="KW-0201">Cytochrome c-type biogenesis</keyword>
<dbReference type="InterPro" id="IPR013740">
    <property type="entry name" value="Redoxin"/>
</dbReference>
<evidence type="ECO:0000256" key="2">
    <source>
        <dbReference type="ARBA" id="ARBA00022748"/>
    </source>
</evidence>
<dbReference type="GO" id="GO:0017004">
    <property type="term" value="P:cytochrome complex assembly"/>
    <property type="evidence" value="ECO:0007669"/>
    <property type="project" value="UniProtKB-KW"/>
</dbReference>
<dbReference type="PROSITE" id="PS51352">
    <property type="entry name" value="THIOREDOXIN_2"/>
    <property type="match status" value="1"/>
</dbReference>
<dbReference type="InterPro" id="IPR017937">
    <property type="entry name" value="Thioredoxin_CS"/>
</dbReference>